<name>A0A3M6V1H3_POCDA</name>
<evidence type="ECO:0000256" key="4">
    <source>
        <dbReference type="ARBA" id="ARBA00023262"/>
    </source>
</evidence>
<evidence type="ECO:0000256" key="2">
    <source>
        <dbReference type="ARBA" id="ARBA00022991"/>
    </source>
</evidence>
<evidence type="ECO:0000313" key="5">
    <source>
        <dbReference type="EMBL" id="RMX59762.1"/>
    </source>
</evidence>
<evidence type="ECO:0000313" key="6">
    <source>
        <dbReference type="Proteomes" id="UP000275408"/>
    </source>
</evidence>
<dbReference type="Gene3D" id="2.40.155.10">
    <property type="entry name" value="Green fluorescent protein"/>
    <property type="match status" value="2"/>
</dbReference>
<dbReference type="Proteomes" id="UP000275408">
    <property type="component" value="Unassembled WGS sequence"/>
</dbReference>
<comment type="similarity">
    <text evidence="1">Belongs to the GFP family.</text>
</comment>
<dbReference type="AlphaFoldDB" id="A0A3M6V1H3"/>
<keyword evidence="3" id="KW-0455">Luminescence</keyword>
<dbReference type="EMBL" id="RCHS01000276">
    <property type="protein sequence ID" value="RMX59762.1"/>
    <property type="molecule type" value="Genomic_DNA"/>
</dbReference>
<dbReference type="GO" id="GO:0008218">
    <property type="term" value="P:bioluminescence"/>
    <property type="evidence" value="ECO:0007669"/>
    <property type="project" value="UniProtKB-KW"/>
</dbReference>
<dbReference type="OrthoDB" id="5978423at2759"/>
<dbReference type="InterPro" id="IPR011584">
    <property type="entry name" value="GFP-related"/>
</dbReference>
<dbReference type="Pfam" id="PF01353">
    <property type="entry name" value="GFP"/>
    <property type="match status" value="2"/>
</dbReference>
<gene>
    <name evidence="5" type="ORF">pdam_00015360</name>
</gene>
<reference evidence="5 6" key="1">
    <citation type="journal article" date="2018" name="Sci. Rep.">
        <title>Comparative analysis of the Pocillopora damicornis genome highlights role of immune system in coral evolution.</title>
        <authorList>
            <person name="Cunning R."/>
            <person name="Bay R.A."/>
            <person name="Gillette P."/>
            <person name="Baker A.C."/>
            <person name="Traylor-Knowles N."/>
        </authorList>
    </citation>
    <scope>NUCLEOTIDE SEQUENCE [LARGE SCALE GENOMIC DNA]</scope>
    <source>
        <strain evidence="5">RSMAS</strain>
        <tissue evidence="5">Whole animal</tissue>
    </source>
</reference>
<dbReference type="SUPFAM" id="SSF54511">
    <property type="entry name" value="GFP-like"/>
    <property type="match status" value="2"/>
</dbReference>
<keyword evidence="2" id="KW-0157">Chromophore</keyword>
<accession>A0A3M6V1H3</accession>
<comment type="caution">
    <text evidence="5">The sequence shown here is derived from an EMBL/GenBank/DDBJ whole genome shotgun (WGS) entry which is preliminary data.</text>
</comment>
<organism evidence="5 6">
    <name type="scientific">Pocillopora damicornis</name>
    <name type="common">Cauliflower coral</name>
    <name type="synonym">Millepora damicornis</name>
    <dbReference type="NCBI Taxonomy" id="46731"/>
    <lineage>
        <taxon>Eukaryota</taxon>
        <taxon>Metazoa</taxon>
        <taxon>Cnidaria</taxon>
        <taxon>Anthozoa</taxon>
        <taxon>Hexacorallia</taxon>
        <taxon>Scleractinia</taxon>
        <taxon>Astrocoeniina</taxon>
        <taxon>Pocilloporidae</taxon>
        <taxon>Pocillopora</taxon>
    </lineage>
</organism>
<evidence type="ECO:0000256" key="3">
    <source>
        <dbReference type="ARBA" id="ARBA00023223"/>
    </source>
</evidence>
<keyword evidence="6" id="KW-1185">Reference proteome</keyword>
<protein>
    <submittedName>
        <fullName evidence="5">Uncharacterized protein</fullName>
    </submittedName>
</protein>
<sequence>MLSYCRGVQKSTFLVTKGGPLPFSFDILSSVFKYGNRCFTKYPADMPDYFKQAFPAGMSFERTFTFEDGGVATASGHICLEGNWFKHTSMFHGVNFPANGPIMQKRTIGWDPSFEKMTVSNNILRGDVTMFLQLKGGGYHSCQFHTSYKTNEPVTLPQNHVVEHRITRTDIEDKKVLLEETAVAHVNPFLERNWFKHTSMFHGVNFPANGPIMQKRTIGWDPSFEKMTVSNNILRGDVTMFLQLKGGGYHSCQFHTSYKTKEPVTLPQNHVVEHRITRTDIEDKKVRLEETAVAHVNPL</sequence>
<keyword evidence="4" id="KW-0599">Photoprotein</keyword>
<evidence type="ECO:0000256" key="1">
    <source>
        <dbReference type="ARBA" id="ARBA00008949"/>
    </source>
</evidence>
<proteinExistence type="inferred from homology"/>
<dbReference type="InterPro" id="IPR009017">
    <property type="entry name" value="GFP"/>
</dbReference>